<feature type="compositionally biased region" description="Basic and acidic residues" evidence="1">
    <location>
        <begin position="275"/>
        <end position="285"/>
    </location>
</feature>
<reference evidence="3" key="1">
    <citation type="submission" date="2020-12" db="EMBL/GenBank/DDBJ databases">
        <title>Leucobacter sp. CAS1, isolated from Chromium sludge.</title>
        <authorList>
            <person name="Xu Z."/>
        </authorList>
    </citation>
    <scope>NUCLEOTIDE SEQUENCE</scope>
    <source>
        <strain evidence="3">CSA1</strain>
    </source>
</reference>
<dbReference type="EMBL" id="JAEHOH010000003">
    <property type="protein sequence ID" value="MBK0418070.1"/>
    <property type="molecule type" value="Genomic_DNA"/>
</dbReference>
<dbReference type="Proteomes" id="UP000608530">
    <property type="component" value="Unassembled WGS sequence"/>
</dbReference>
<dbReference type="Pfam" id="PF11268">
    <property type="entry name" value="DUF3071"/>
    <property type="match status" value="1"/>
</dbReference>
<keyword evidence="4" id="KW-1185">Reference proteome</keyword>
<feature type="domain" description="DUF3071" evidence="2">
    <location>
        <begin position="1"/>
        <end position="160"/>
    </location>
</feature>
<feature type="compositionally biased region" description="Basic and acidic residues" evidence="1">
    <location>
        <begin position="327"/>
        <end position="350"/>
    </location>
</feature>
<feature type="compositionally biased region" description="Basic and acidic residues" evidence="1">
    <location>
        <begin position="227"/>
        <end position="248"/>
    </location>
</feature>
<dbReference type="InterPro" id="IPR047682">
    <property type="entry name" value="SepH-like"/>
</dbReference>
<dbReference type="RefSeq" id="WP_200113912.1">
    <property type="nucleotide sequence ID" value="NZ_JAEHOH010000003.1"/>
</dbReference>
<feature type="region of interest" description="Disordered" evidence="1">
    <location>
        <begin position="198"/>
        <end position="391"/>
    </location>
</feature>
<dbReference type="NCBIfam" id="NF040712">
    <property type="entry name" value="SepH"/>
    <property type="match status" value="1"/>
</dbReference>
<evidence type="ECO:0000259" key="2">
    <source>
        <dbReference type="Pfam" id="PF11268"/>
    </source>
</evidence>
<sequence length="391" mass="42789">MDELRLVRREDRSLVVATESGEEFRLIVDDSVLSELRHLSRRGRETSKIRPREIQALIRSGKSRSEVAELTGIDEVDIERYEEPVLAERRYILERAHAVPVRTGNGDPQEEQFGAVIAERLIGLSAERSDWSSWRDEEAGWMIGLDFVSHDIEHRAVWSFEHRKGVLSPVNPDAVTLSKQGEVGDRLIPKLRAVDAAARAEGAAPDDSSETAEHDGSDPGGAEEAPIEEHPAEPDRVAEYARRREIDQRAISTTPSSADLGQTADLLDALRRRRGEREQELDREQGGSAPDSGSHGSETAAPSGSADATRAGEDATSVPLPTLGRRALGEADRAPADGAEREDPTRRRDPGASQDASSAGKAQPEAGRRRRASIPSWDDILFGTRSEDDPA</sequence>
<name>A0A934UTT2_9MICO</name>
<gene>
    <name evidence="3" type="ORF">JD276_03375</name>
</gene>
<organism evidence="3 4">
    <name type="scientific">Leucobacter chromiisoli</name>
    <dbReference type="NCBI Taxonomy" id="2796471"/>
    <lineage>
        <taxon>Bacteria</taxon>
        <taxon>Bacillati</taxon>
        <taxon>Actinomycetota</taxon>
        <taxon>Actinomycetes</taxon>
        <taxon>Micrococcales</taxon>
        <taxon>Microbacteriaceae</taxon>
        <taxon>Leucobacter</taxon>
    </lineage>
</organism>
<evidence type="ECO:0000313" key="3">
    <source>
        <dbReference type="EMBL" id="MBK0418070.1"/>
    </source>
</evidence>
<evidence type="ECO:0000256" key="1">
    <source>
        <dbReference type="SAM" id="MobiDB-lite"/>
    </source>
</evidence>
<dbReference type="AlphaFoldDB" id="A0A934UTT2"/>
<dbReference type="InterPro" id="IPR021421">
    <property type="entry name" value="DUF3071"/>
</dbReference>
<evidence type="ECO:0000313" key="4">
    <source>
        <dbReference type="Proteomes" id="UP000608530"/>
    </source>
</evidence>
<feature type="compositionally biased region" description="Polar residues" evidence="1">
    <location>
        <begin position="250"/>
        <end position="260"/>
    </location>
</feature>
<proteinExistence type="predicted"/>
<protein>
    <submittedName>
        <fullName evidence="3">DUF3071 domain-containing protein</fullName>
    </submittedName>
</protein>
<comment type="caution">
    <text evidence="3">The sequence shown here is derived from an EMBL/GenBank/DDBJ whole genome shotgun (WGS) entry which is preliminary data.</text>
</comment>
<accession>A0A934UTT2</accession>